<dbReference type="PANTHER" id="PTHR11727:SF7">
    <property type="entry name" value="DIMETHYLADENOSINE TRANSFERASE-RELATED"/>
    <property type="match status" value="1"/>
</dbReference>
<sequence length="301" mass="34804">MRYSMGLLVHYTAFSLPFNTDRGQHILKNPGIINAIVEKSAIKPTDVVFEVGSGTGNLTMKLLENAKKVIANEIDSRMVAELRKRIIGTPYQDRLEYRVGDVIKIDWPVFDVCVANLPFQISSPFMFRLLLQRPLPRYAVLMFQKEFADRLTAKTCDKHYCRLSVNVQLLAKVEHLMKVKKTEFRPPPKVDSAVVRITPRNPPPPINYQEWDGMLRIVFHRKNKMLLSLFKNKRVCDLLEKNYRIVCSAKNEAIEKEFNMKDKLESILTNSGFASKRARRMDVDDFLSLLLAFNKENIHFA</sequence>
<dbReference type="Proteomes" id="UP000274756">
    <property type="component" value="Unassembled WGS sequence"/>
</dbReference>
<dbReference type="OrthoDB" id="74991at2759"/>
<dbReference type="PANTHER" id="PTHR11727">
    <property type="entry name" value="DIMETHYLADENOSINE TRANSFERASE"/>
    <property type="match status" value="1"/>
</dbReference>
<gene>
    <name evidence="13" type="ORF">DME_LOCUS8168</name>
</gene>
<dbReference type="FunFam" id="3.40.50.150:FF:000007">
    <property type="entry name" value="rRNA adenine N(6)-methyltransferase"/>
    <property type="match status" value="1"/>
</dbReference>
<comment type="catalytic activity">
    <reaction evidence="8">
        <text>adenosine(1779)/adenosine(1780) in 18S rRNA + 4 S-adenosyl-L-methionine = N(6)-dimethyladenosine(1779)/N(6)-dimethyladenosine(1780) in 18S rRNA + 4 S-adenosyl-L-homocysteine + 4 H(+)</text>
        <dbReference type="Rhea" id="RHEA:42780"/>
        <dbReference type="Rhea" id="RHEA-COMP:10234"/>
        <dbReference type="Rhea" id="RHEA-COMP:10236"/>
        <dbReference type="ChEBI" id="CHEBI:15378"/>
        <dbReference type="ChEBI" id="CHEBI:57856"/>
        <dbReference type="ChEBI" id="CHEBI:59789"/>
        <dbReference type="ChEBI" id="CHEBI:74411"/>
        <dbReference type="ChEBI" id="CHEBI:74493"/>
        <dbReference type="EC" id="2.1.1.183"/>
    </reaction>
</comment>
<evidence type="ECO:0000256" key="3">
    <source>
        <dbReference type="ARBA" id="ARBA00022679"/>
    </source>
</evidence>
<dbReference type="GO" id="GO:0005730">
    <property type="term" value="C:nucleolus"/>
    <property type="evidence" value="ECO:0007669"/>
    <property type="project" value="TreeGrafter"/>
</dbReference>
<dbReference type="InterPro" id="IPR001737">
    <property type="entry name" value="KsgA/Erm"/>
</dbReference>
<evidence type="ECO:0000256" key="1">
    <source>
        <dbReference type="ARBA" id="ARBA00022552"/>
    </source>
</evidence>
<evidence type="ECO:0000256" key="10">
    <source>
        <dbReference type="PROSITE-ProRule" id="PRU01026"/>
    </source>
</evidence>
<evidence type="ECO:0000256" key="11">
    <source>
        <dbReference type="RuleBase" id="RU362106"/>
    </source>
</evidence>
<evidence type="ECO:0000256" key="5">
    <source>
        <dbReference type="ARBA" id="ARBA00022884"/>
    </source>
</evidence>
<keyword evidence="4 10" id="KW-0949">S-adenosyl-L-methionine</keyword>
<evidence type="ECO:0000313" key="16">
    <source>
        <dbReference type="WBParaSite" id="DME_0000428501-mRNA-1"/>
    </source>
</evidence>
<evidence type="ECO:0000256" key="8">
    <source>
        <dbReference type="ARBA" id="ARBA00049478"/>
    </source>
</evidence>
<evidence type="ECO:0000256" key="7">
    <source>
        <dbReference type="ARBA" id="ARBA00046134"/>
    </source>
</evidence>
<dbReference type="CDD" id="cd02440">
    <property type="entry name" value="AdoMet_MTases"/>
    <property type="match status" value="1"/>
</dbReference>
<dbReference type="Gene3D" id="3.40.50.150">
    <property type="entry name" value="Vaccinia Virus protein VP39"/>
    <property type="match status" value="1"/>
</dbReference>
<organism evidence="14 16">
    <name type="scientific">Dracunculus medinensis</name>
    <name type="common">Guinea worm</name>
    <dbReference type="NCBI Taxonomy" id="318479"/>
    <lineage>
        <taxon>Eukaryota</taxon>
        <taxon>Metazoa</taxon>
        <taxon>Ecdysozoa</taxon>
        <taxon>Nematoda</taxon>
        <taxon>Chromadorea</taxon>
        <taxon>Rhabditida</taxon>
        <taxon>Spirurina</taxon>
        <taxon>Dracunculoidea</taxon>
        <taxon>Dracunculidae</taxon>
        <taxon>Dracunculus</taxon>
    </lineage>
</organism>
<dbReference type="PROSITE" id="PS51689">
    <property type="entry name" value="SAM_RNA_A_N6_MT"/>
    <property type="match status" value="1"/>
</dbReference>
<reference evidence="16" key="1">
    <citation type="submission" date="2017-02" db="UniProtKB">
        <authorList>
            <consortium name="WormBaseParasite"/>
        </authorList>
    </citation>
    <scope>IDENTIFICATION</scope>
</reference>
<dbReference type="WBParaSite" id="DME_0000428501-mRNA-1">
    <property type="protein sequence ID" value="DME_0000428501-mRNA-1"/>
    <property type="gene ID" value="DME_0000428501"/>
</dbReference>
<reference evidence="13 15" key="2">
    <citation type="submission" date="2018-11" db="EMBL/GenBank/DDBJ databases">
        <authorList>
            <consortium name="Pathogen Informatics"/>
        </authorList>
    </citation>
    <scope>NUCLEOTIDE SEQUENCE [LARGE SCALE GENOMIC DNA]</scope>
</reference>
<dbReference type="SUPFAM" id="SSF53335">
    <property type="entry name" value="S-adenosyl-L-methionine-dependent methyltransferases"/>
    <property type="match status" value="1"/>
</dbReference>
<dbReference type="GO" id="GO:0003723">
    <property type="term" value="F:RNA binding"/>
    <property type="evidence" value="ECO:0007669"/>
    <property type="project" value="UniProtKB-UniRule"/>
</dbReference>
<comment type="similarity">
    <text evidence="9 10 11">Belongs to the class I-like SAM-binding methyltransferase superfamily. rRNA adenine N(6)-methyltransferase family.</text>
</comment>
<feature type="binding site" evidence="10">
    <location>
        <position position="27"/>
    </location>
    <ligand>
        <name>S-adenosyl-L-methionine</name>
        <dbReference type="ChEBI" id="CHEBI:59789"/>
    </ligand>
</feature>
<dbReference type="InterPro" id="IPR020598">
    <property type="entry name" value="rRNA_Ade_methylase_Trfase_N"/>
</dbReference>
<proteinExistence type="inferred from homology"/>
<feature type="binding site" evidence="10">
    <location>
        <position position="73"/>
    </location>
    <ligand>
        <name>S-adenosyl-L-methionine</name>
        <dbReference type="ChEBI" id="CHEBI:59789"/>
    </ligand>
</feature>
<comment type="subunit">
    <text evidence="6">Part of the small subunit (SSU) processome, composed of more than 70 proteins and the RNA chaperone small nucleolar RNA (snoRNA) U3.</text>
</comment>
<feature type="domain" description="Ribosomal RNA adenine methylase transferase N-terminal" evidence="12">
    <location>
        <begin position="32"/>
        <end position="201"/>
    </location>
</feature>
<keyword evidence="2 10" id="KW-0489">Methyltransferase</keyword>
<dbReference type="Proteomes" id="UP000038040">
    <property type="component" value="Unplaced"/>
</dbReference>
<dbReference type="EMBL" id="UYYG01001166">
    <property type="protein sequence ID" value="VDN58195.1"/>
    <property type="molecule type" value="Genomic_DNA"/>
</dbReference>
<feature type="binding site" evidence="10">
    <location>
        <position position="101"/>
    </location>
    <ligand>
        <name>S-adenosyl-L-methionine</name>
        <dbReference type="ChEBI" id="CHEBI:59789"/>
    </ligand>
</feature>
<dbReference type="GO" id="GO:0052909">
    <property type="term" value="F:18S rRNA (adenine(1779)-N(6)/adenine(1780)-N(6))-dimethyltransferase activity"/>
    <property type="evidence" value="ECO:0007669"/>
    <property type="project" value="UniProtKB-EC"/>
</dbReference>
<accession>A0A0N4UAT7</accession>
<keyword evidence="3 10" id="KW-0808">Transferase</keyword>
<evidence type="ECO:0000313" key="14">
    <source>
        <dbReference type="Proteomes" id="UP000038040"/>
    </source>
</evidence>
<protein>
    <recommendedName>
        <fullName evidence="11">rRNA adenine N(6)-methyltransferase</fullName>
        <ecNumber evidence="11">2.1.1.-</ecNumber>
    </recommendedName>
</protein>
<feature type="binding site" evidence="10">
    <location>
        <position position="116"/>
    </location>
    <ligand>
        <name>S-adenosyl-L-methionine</name>
        <dbReference type="ChEBI" id="CHEBI:59789"/>
    </ligand>
</feature>
<feature type="binding site" evidence="10">
    <location>
        <position position="52"/>
    </location>
    <ligand>
        <name>S-adenosyl-L-methionine</name>
        <dbReference type="ChEBI" id="CHEBI:59789"/>
    </ligand>
</feature>
<evidence type="ECO:0000313" key="13">
    <source>
        <dbReference type="EMBL" id="VDN58195.1"/>
    </source>
</evidence>
<evidence type="ECO:0000259" key="12">
    <source>
        <dbReference type="SMART" id="SM00650"/>
    </source>
</evidence>
<evidence type="ECO:0000256" key="2">
    <source>
        <dbReference type="ARBA" id="ARBA00022603"/>
    </source>
</evidence>
<dbReference type="AlphaFoldDB" id="A0A0N4UAT7"/>
<dbReference type="SMART" id="SM00650">
    <property type="entry name" value="rADc"/>
    <property type="match status" value="1"/>
</dbReference>
<keyword evidence="15" id="KW-1185">Reference proteome</keyword>
<evidence type="ECO:0000256" key="6">
    <source>
        <dbReference type="ARBA" id="ARBA00035020"/>
    </source>
</evidence>
<dbReference type="InterPro" id="IPR029063">
    <property type="entry name" value="SAM-dependent_MTases_sf"/>
</dbReference>
<dbReference type="STRING" id="318479.A0A0N4UAT7"/>
<evidence type="ECO:0000256" key="9">
    <source>
        <dbReference type="ARBA" id="ARBA00061109"/>
    </source>
</evidence>
<keyword evidence="1 11" id="KW-0698">rRNA processing</keyword>
<dbReference type="FunFam" id="1.10.8.480:FF:000002">
    <property type="entry name" value="rRNA adenine N(6)-methyltransferase"/>
    <property type="match status" value="1"/>
</dbReference>
<evidence type="ECO:0000313" key="15">
    <source>
        <dbReference type="Proteomes" id="UP000274756"/>
    </source>
</evidence>
<dbReference type="Pfam" id="PF00398">
    <property type="entry name" value="RrnaAD"/>
    <property type="match status" value="1"/>
</dbReference>
<dbReference type="Gene3D" id="1.10.8.480">
    <property type="match status" value="1"/>
</dbReference>
<comment type="function">
    <text evidence="7">Specifically dimethylates two adjacent adenosines in the loop of a conserved hairpin near the 3'-end of 18S rRNA in the 40S particle. Involved in the pre-rRNA processing steps leading to small-subunit rRNA production independently of its RNA-modifying catalytic activity. Part of the small subunit (SSU) processome, first precursor of the small eukaryotic ribosomal subunit. During the assembly of the SSU processome in the nucleolus, many ribosome biogenesis factors, an RNA chaperone and ribosomal proteins associate with the nascent pre-rRNA and work in concert to generate RNA folding, modifications, rearrangements and cleavage as well as targeted degradation of pre-ribosomal RNA by the RNA exosome.</text>
</comment>
<dbReference type="NCBIfam" id="TIGR00755">
    <property type="entry name" value="ksgA"/>
    <property type="match status" value="1"/>
</dbReference>
<keyword evidence="5 10" id="KW-0694">RNA-binding</keyword>
<dbReference type="EC" id="2.1.1.-" evidence="11"/>
<dbReference type="InterPro" id="IPR011530">
    <property type="entry name" value="rRNA_adenine_dimethylase"/>
</dbReference>
<evidence type="ECO:0000256" key="4">
    <source>
        <dbReference type="ARBA" id="ARBA00022691"/>
    </source>
</evidence>
<feature type="binding site" evidence="10">
    <location>
        <position position="25"/>
    </location>
    <ligand>
        <name>S-adenosyl-L-methionine</name>
        <dbReference type="ChEBI" id="CHEBI:59789"/>
    </ligand>
</feature>
<name>A0A0N4UAT7_DRAME</name>